<feature type="region of interest" description="Disordered" evidence="2">
    <location>
        <begin position="469"/>
        <end position="554"/>
    </location>
</feature>
<keyword evidence="3" id="KW-1133">Transmembrane helix</keyword>
<evidence type="ECO:0000259" key="4">
    <source>
        <dbReference type="Pfam" id="PF03816"/>
    </source>
</evidence>
<feature type="compositionally biased region" description="Acidic residues" evidence="2">
    <location>
        <begin position="501"/>
        <end position="515"/>
    </location>
</feature>
<accession>A0ABY8QQJ6</accession>
<dbReference type="Pfam" id="PF03816">
    <property type="entry name" value="LytR_cpsA_psr"/>
    <property type="match status" value="1"/>
</dbReference>
<feature type="compositionally biased region" description="Basic and acidic residues" evidence="2">
    <location>
        <begin position="469"/>
        <end position="482"/>
    </location>
</feature>
<keyword evidence="3" id="KW-0812">Transmembrane</keyword>
<dbReference type="EMBL" id="CP090958">
    <property type="protein sequence ID" value="WGW11193.1"/>
    <property type="molecule type" value="Genomic_DNA"/>
</dbReference>
<sequence length="554" mass="59354">MAENESDETDRTAGARHKIRVSAARNRGRHNTGKGEYFPRVVTWTTVGTFIPGVALIAAGRKKLGGLILGLFIAGLIVLGAFVLMTGPMKFALSMAASPDTLLFLAIALGIGLAVWAAIIIVSYLVLRIPRQFTAGQRVLGGILVVSLVVIVGLPTGVASYYSMTQRSLLLNVFQAPDSAGSKQALDKEDPWKDKKRVNVFLMGRDDGAGRTGVRPDTLIVASIDTRSGETTLFSVPRNLAFPHFPKDSSLAKHFPQGFTGYGSAESLINAVWTWSSENPDLVDAPKGQETGLYATMQAVSGSLDLDIDYYATVNLKGFEDVVDAIGGVKIDVERRIPIGGGTNMKTGGKNAVTGYIEPGDQKLNGKTALWYVRSREGSDNYDRMCRQQRMIKTVLGQVQPASLATAFPRLAGSASKNIETDIPQQDLQAFVGLALKAQDAGVVSAQINNDVTSTVNPDYDELHKWVKKKLGEEPKKPKSSEESAGSGKESGNDSDKEPNDEASGESDQPASEETEQAKKGESEPTESAPEPGEETADGKCYPRGYNPNEAATP</sequence>
<feature type="domain" description="Cell envelope-related transcriptional attenuator" evidence="4">
    <location>
        <begin position="215"/>
        <end position="400"/>
    </location>
</feature>
<dbReference type="PANTHER" id="PTHR33392">
    <property type="entry name" value="POLYISOPRENYL-TEICHOIC ACID--PEPTIDOGLYCAN TEICHOIC ACID TRANSFERASE TAGU"/>
    <property type="match status" value="1"/>
</dbReference>
<evidence type="ECO:0000313" key="5">
    <source>
        <dbReference type="EMBL" id="WGW11193.1"/>
    </source>
</evidence>
<feature type="transmembrane region" description="Helical" evidence="3">
    <location>
        <begin position="67"/>
        <end position="89"/>
    </location>
</feature>
<dbReference type="PANTHER" id="PTHR33392:SF6">
    <property type="entry name" value="POLYISOPRENYL-TEICHOIC ACID--PEPTIDOGLYCAN TEICHOIC ACID TRANSFERASE TAGU"/>
    <property type="match status" value="1"/>
</dbReference>
<comment type="similarity">
    <text evidence="1">Belongs to the LytR/CpsA/Psr (LCP) family.</text>
</comment>
<feature type="compositionally biased region" description="Basic and acidic residues" evidence="2">
    <location>
        <begin position="491"/>
        <end position="500"/>
    </location>
</feature>
<dbReference type="Proteomes" id="UP001209083">
    <property type="component" value="Chromosome"/>
</dbReference>
<keyword evidence="6" id="KW-1185">Reference proteome</keyword>
<dbReference type="Gene3D" id="3.40.630.190">
    <property type="entry name" value="LCP protein"/>
    <property type="match status" value="1"/>
</dbReference>
<keyword evidence="3" id="KW-0472">Membrane</keyword>
<feature type="transmembrane region" description="Helical" evidence="3">
    <location>
        <begin position="139"/>
        <end position="162"/>
    </location>
</feature>
<evidence type="ECO:0000313" key="6">
    <source>
        <dbReference type="Proteomes" id="UP001209083"/>
    </source>
</evidence>
<feature type="transmembrane region" description="Helical" evidence="3">
    <location>
        <begin position="101"/>
        <end position="127"/>
    </location>
</feature>
<dbReference type="NCBIfam" id="TIGR00350">
    <property type="entry name" value="lytR_cpsA_psr"/>
    <property type="match status" value="1"/>
</dbReference>
<dbReference type="InterPro" id="IPR004474">
    <property type="entry name" value="LytR_CpsA_psr"/>
</dbReference>
<evidence type="ECO:0000256" key="1">
    <source>
        <dbReference type="ARBA" id="ARBA00006068"/>
    </source>
</evidence>
<dbReference type="InterPro" id="IPR050922">
    <property type="entry name" value="LytR/CpsA/Psr_CW_biosynth"/>
</dbReference>
<feature type="transmembrane region" description="Helical" evidence="3">
    <location>
        <begin position="41"/>
        <end position="60"/>
    </location>
</feature>
<dbReference type="RefSeq" id="WP_349637977.1">
    <property type="nucleotide sequence ID" value="NZ_CP090958.1"/>
</dbReference>
<reference evidence="5 6" key="1">
    <citation type="submission" date="2023-05" db="EMBL/GenBank/DDBJ databases">
        <title>Lithophilousrod everest ZFBP1038 complete genpme.</title>
        <authorList>
            <person name="Tian M."/>
        </authorList>
    </citation>
    <scope>NUCLEOTIDE SEQUENCE [LARGE SCALE GENOMIC DNA]</scope>
    <source>
        <strain evidence="5 6">ZFBP1038</strain>
    </source>
</reference>
<proteinExistence type="inferred from homology"/>
<evidence type="ECO:0000256" key="2">
    <source>
        <dbReference type="SAM" id="MobiDB-lite"/>
    </source>
</evidence>
<name>A0ABY8QQJ6_9MICO</name>
<gene>
    <name evidence="5" type="ORF">LWF01_13990</name>
</gene>
<evidence type="ECO:0000256" key="3">
    <source>
        <dbReference type="SAM" id="Phobius"/>
    </source>
</evidence>
<protein>
    <submittedName>
        <fullName evidence="5">LCP family protein</fullName>
    </submittedName>
</protein>
<organism evidence="5 6">
    <name type="scientific">Saxibacter everestensis</name>
    <dbReference type="NCBI Taxonomy" id="2909229"/>
    <lineage>
        <taxon>Bacteria</taxon>
        <taxon>Bacillati</taxon>
        <taxon>Actinomycetota</taxon>
        <taxon>Actinomycetes</taxon>
        <taxon>Micrococcales</taxon>
        <taxon>Brevibacteriaceae</taxon>
        <taxon>Saxibacter</taxon>
    </lineage>
</organism>